<keyword evidence="3 7" id="KW-0889">Transcription antitermination</keyword>
<dbReference type="PROSITE" id="PS50084">
    <property type="entry name" value="KH_TYPE_1"/>
    <property type="match status" value="1"/>
</dbReference>
<dbReference type="CDD" id="cd22529">
    <property type="entry name" value="KH-II_NusA_rpt2"/>
    <property type="match status" value="1"/>
</dbReference>
<comment type="similarity">
    <text evidence="7">Belongs to the NusA family.</text>
</comment>
<dbReference type="Gene3D" id="3.30.1480.10">
    <property type="entry name" value="NusA, N-terminal domain"/>
    <property type="match status" value="1"/>
</dbReference>
<dbReference type="PANTHER" id="PTHR22648">
    <property type="entry name" value="TRANSCRIPTION TERMINATION FACTOR NUSA"/>
    <property type="match status" value="1"/>
</dbReference>
<evidence type="ECO:0000256" key="6">
    <source>
        <dbReference type="ARBA" id="ARBA00023163"/>
    </source>
</evidence>
<dbReference type="AlphaFoldDB" id="A0A2A9HJ09"/>
<keyword evidence="5 7" id="KW-0805">Transcription regulation</keyword>
<keyword evidence="4 7" id="KW-0694">RNA-binding</keyword>
<feature type="compositionally biased region" description="Basic residues" evidence="8">
    <location>
        <begin position="495"/>
        <end position="504"/>
    </location>
</feature>
<gene>
    <name evidence="7" type="primary">nusA</name>
    <name evidence="10" type="ORF">A9A59_2243</name>
</gene>
<feature type="compositionally biased region" description="Acidic residues" evidence="8">
    <location>
        <begin position="420"/>
        <end position="429"/>
    </location>
</feature>
<dbReference type="CDD" id="cd04455">
    <property type="entry name" value="S1_NusA"/>
    <property type="match status" value="1"/>
</dbReference>
<dbReference type="PANTHER" id="PTHR22648:SF0">
    <property type="entry name" value="TRANSCRIPTION TERMINATION_ANTITERMINATION PROTEIN NUSA"/>
    <property type="match status" value="1"/>
</dbReference>
<feature type="domain" description="S1 motif" evidence="9">
    <location>
        <begin position="147"/>
        <end position="212"/>
    </location>
</feature>
<evidence type="ECO:0000256" key="3">
    <source>
        <dbReference type="ARBA" id="ARBA00022814"/>
    </source>
</evidence>
<dbReference type="InterPro" id="IPR010213">
    <property type="entry name" value="TF_NusA"/>
</dbReference>
<dbReference type="FunFam" id="3.30.300.20:FF:000005">
    <property type="entry name" value="Transcription termination/antitermination protein NusA"/>
    <property type="match status" value="1"/>
</dbReference>
<dbReference type="PROSITE" id="PS50126">
    <property type="entry name" value="S1"/>
    <property type="match status" value="1"/>
</dbReference>
<comment type="caution">
    <text evidence="10">The sequence shown here is derived from an EMBL/GenBank/DDBJ whole genome shotgun (WGS) entry which is preliminary data.</text>
</comment>
<comment type="function">
    <text evidence="7">Participates in both transcription termination and antitermination.</text>
</comment>
<keyword evidence="1 7" id="KW-0806">Transcription termination</keyword>
<feature type="region of interest" description="Disordered" evidence="8">
    <location>
        <begin position="390"/>
        <end position="523"/>
    </location>
</feature>
<dbReference type="Pfam" id="PF26594">
    <property type="entry name" value="KH_NusA_2nd"/>
    <property type="match status" value="1"/>
</dbReference>
<dbReference type="SUPFAM" id="SSF69705">
    <property type="entry name" value="Transcription factor NusA, N-terminal domain"/>
    <property type="match status" value="1"/>
</dbReference>
<dbReference type="InterPro" id="IPR025249">
    <property type="entry name" value="TF_NusA_KH_1st"/>
</dbReference>
<organism evidence="10 11">
    <name type="scientific">Tepidiforma thermophila (strain KCTC 52669 / CGMCC 1.13589 / G233)</name>
    <dbReference type="NCBI Taxonomy" id="2761530"/>
    <lineage>
        <taxon>Bacteria</taxon>
        <taxon>Bacillati</taxon>
        <taxon>Chloroflexota</taxon>
        <taxon>Tepidiformia</taxon>
        <taxon>Tepidiformales</taxon>
        <taxon>Tepidiformaceae</taxon>
        <taxon>Tepidiforma</taxon>
    </lineage>
</organism>
<evidence type="ECO:0000256" key="8">
    <source>
        <dbReference type="SAM" id="MobiDB-lite"/>
    </source>
</evidence>
<accession>A0A2A9HJ09</accession>
<protein>
    <recommendedName>
        <fullName evidence="7">Transcription termination/antitermination protein NusA</fullName>
    </recommendedName>
</protein>
<dbReference type="Pfam" id="PF00575">
    <property type="entry name" value="S1"/>
    <property type="match status" value="1"/>
</dbReference>
<keyword evidence="11" id="KW-1185">Reference proteome</keyword>
<dbReference type="FunFam" id="3.30.300.20:FF:000002">
    <property type="entry name" value="Transcription termination/antitermination protein NusA"/>
    <property type="match status" value="1"/>
</dbReference>
<evidence type="ECO:0000256" key="5">
    <source>
        <dbReference type="ARBA" id="ARBA00023015"/>
    </source>
</evidence>
<keyword evidence="2 7" id="KW-0963">Cytoplasm</keyword>
<dbReference type="GO" id="GO:0031564">
    <property type="term" value="P:transcription antitermination"/>
    <property type="evidence" value="ECO:0007669"/>
    <property type="project" value="UniProtKB-UniRule"/>
</dbReference>
<evidence type="ECO:0000256" key="7">
    <source>
        <dbReference type="HAMAP-Rule" id="MF_00945"/>
    </source>
</evidence>
<dbReference type="InterPro" id="IPR012340">
    <property type="entry name" value="NA-bd_OB-fold"/>
</dbReference>
<dbReference type="InterPro" id="IPR015946">
    <property type="entry name" value="KH_dom-like_a/b"/>
</dbReference>
<dbReference type="EMBL" id="PDJQ01000001">
    <property type="protein sequence ID" value="PFG74986.1"/>
    <property type="molecule type" value="Genomic_DNA"/>
</dbReference>
<evidence type="ECO:0000256" key="1">
    <source>
        <dbReference type="ARBA" id="ARBA00022472"/>
    </source>
</evidence>
<proteinExistence type="inferred from homology"/>
<dbReference type="GO" id="GO:0006353">
    <property type="term" value="P:DNA-templated transcription termination"/>
    <property type="evidence" value="ECO:0007669"/>
    <property type="project" value="UniProtKB-UniRule"/>
</dbReference>
<evidence type="ECO:0000259" key="9">
    <source>
        <dbReference type="PROSITE" id="PS50126"/>
    </source>
</evidence>
<dbReference type="NCBIfam" id="TIGR01953">
    <property type="entry name" value="NusA"/>
    <property type="match status" value="1"/>
</dbReference>
<comment type="subunit">
    <text evidence="7">Monomer. Binds directly to the core enzyme of the DNA-dependent RNA polymerase and to nascent RNA.</text>
</comment>
<comment type="subcellular location">
    <subcellularLocation>
        <location evidence="7">Cytoplasm</location>
    </subcellularLocation>
</comment>
<dbReference type="InterPro" id="IPR058582">
    <property type="entry name" value="KH_NusA_2nd"/>
</dbReference>
<dbReference type="Proteomes" id="UP000223071">
    <property type="component" value="Unassembled WGS sequence"/>
</dbReference>
<evidence type="ECO:0000313" key="10">
    <source>
        <dbReference type="EMBL" id="PFG74986.1"/>
    </source>
</evidence>
<dbReference type="InterPro" id="IPR030842">
    <property type="entry name" value="TF_NusA_bacterial"/>
</dbReference>
<dbReference type="HAMAP" id="MF_00945_B">
    <property type="entry name" value="NusA_B"/>
    <property type="match status" value="1"/>
</dbReference>
<feature type="compositionally biased region" description="Acidic residues" evidence="8">
    <location>
        <begin position="446"/>
        <end position="460"/>
    </location>
</feature>
<dbReference type="GO" id="GO:0003700">
    <property type="term" value="F:DNA-binding transcription factor activity"/>
    <property type="evidence" value="ECO:0007669"/>
    <property type="project" value="InterPro"/>
</dbReference>
<dbReference type="GO" id="GO:0003723">
    <property type="term" value="F:RNA binding"/>
    <property type="evidence" value="ECO:0007669"/>
    <property type="project" value="UniProtKB-UniRule"/>
</dbReference>
<name>A0A2A9HJ09_TEPT2</name>
<dbReference type="GO" id="GO:0005829">
    <property type="term" value="C:cytosol"/>
    <property type="evidence" value="ECO:0007669"/>
    <property type="project" value="TreeGrafter"/>
</dbReference>
<keyword evidence="6 7" id="KW-0804">Transcription</keyword>
<dbReference type="InterPro" id="IPR036555">
    <property type="entry name" value="NusA_N_sf"/>
</dbReference>
<dbReference type="Pfam" id="PF08529">
    <property type="entry name" value="NusA_N"/>
    <property type="match status" value="1"/>
</dbReference>
<evidence type="ECO:0000313" key="11">
    <source>
        <dbReference type="Proteomes" id="UP000223071"/>
    </source>
</evidence>
<dbReference type="SMART" id="SM00316">
    <property type="entry name" value="S1"/>
    <property type="match status" value="1"/>
</dbReference>
<reference evidence="10 11" key="1">
    <citation type="submission" date="2017-09" db="EMBL/GenBank/DDBJ databases">
        <title>Sequencing the genomes of two abundant thermophiles in Great Basin hot springs: Thermocrinis jamiesonii and novel Chloroflexi Thermoflexus hugenholtzii.</title>
        <authorList>
            <person name="Hedlund B."/>
        </authorList>
    </citation>
    <scope>NUCLEOTIDE SEQUENCE [LARGE SCALE GENOMIC DNA]</scope>
    <source>
        <strain evidence="10 11">G233</strain>
    </source>
</reference>
<dbReference type="Gene3D" id="3.30.300.20">
    <property type="match status" value="2"/>
</dbReference>
<sequence length="523" mass="58004">MGAGAHFFVETMKNELLLALNQLAAEKNLPPETVYEAVEAALTSAFRREEDDAPNMYVKIDARNGEIRAYRQMFVVEQVENPRVEMTVEEARKWKPDARPGDVLDFEEELPKNAGRIAAQTAKQVVLQRLREAERDAIYEEYIGKVGELIVGTVQKVEPRQVILDLGRGTEAVLPASEQVRNEHLRAGQRVRVLVVEVNRASKGPQIVVSRAHRNLLRRLFEMEVPEIKNGTVEIKSIAREGGHRSKIAVWARNPAIDPIGACVGVRGTRIQNIVNELNGERIDVIKWDPDPAKFVSNALSPAQVSEVEIDPAERLASVVVPDKMMSLAIGKDGQNARLAAKLTGWRITILSESAKARQEAGEAEAPMAFEPYAPGEAPDIDILQQAEQVAAAAEEAAPAGAQAAAVTVEPPRPQPEPEPVYEEEEEEISFASIVESIPVPRGEERESEDYGEEEDEEYEIPAAIVEETRPSSIRFAEDVLPRRDEEDEPLPKKSAGKKGKRAPRFYDEGDDMDDIDYAGRIH</sequence>
<dbReference type="SUPFAM" id="SSF54814">
    <property type="entry name" value="Prokaryotic type KH domain (KH-domain type II)"/>
    <property type="match status" value="2"/>
</dbReference>
<evidence type="ECO:0000256" key="4">
    <source>
        <dbReference type="ARBA" id="ARBA00022884"/>
    </source>
</evidence>
<dbReference type="Gene3D" id="2.40.50.140">
    <property type="entry name" value="Nucleic acid-binding proteins"/>
    <property type="match status" value="1"/>
</dbReference>
<dbReference type="InterPro" id="IPR009019">
    <property type="entry name" value="KH_sf_prok-type"/>
</dbReference>
<dbReference type="InterPro" id="IPR013735">
    <property type="entry name" value="TF_NusA_N"/>
</dbReference>
<dbReference type="InterPro" id="IPR003029">
    <property type="entry name" value="S1_domain"/>
</dbReference>
<dbReference type="CDD" id="cd02134">
    <property type="entry name" value="KH-II_NusA_rpt1"/>
    <property type="match status" value="1"/>
</dbReference>
<evidence type="ECO:0000256" key="2">
    <source>
        <dbReference type="ARBA" id="ARBA00022490"/>
    </source>
</evidence>
<feature type="compositionally biased region" description="Low complexity" evidence="8">
    <location>
        <begin position="390"/>
        <end position="410"/>
    </location>
</feature>
<dbReference type="SUPFAM" id="SSF50249">
    <property type="entry name" value="Nucleic acid-binding proteins"/>
    <property type="match status" value="1"/>
</dbReference>
<dbReference type="Pfam" id="PF13184">
    <property type="entry name" value="KH_NusA_1st"/>
    <property type="match status" value="1"/>
</dbReference>
<feature type="compositionally biased region" description="Basic and acidic residues" evidence="8">
    <location>
        <begin position="476"/>
        <end position="485"/>
    </location>
</feature>